<keyword evidence="3" id="KW-1185">Reference proteome</keyword>
<proteinExistence type="predicted"/>
<accession>A0ABP4L407</accession>
<dbReference type="EMBL" id="BAAANC010000001">
    <property type="protein sequence ID" value="GAA1513796.1"/>
    <property type="molecule type" value="Genomic_DNA"/>
</dbReference>
<feature type="compositionally biased region" description="Polar residues" evidence="1">
    <location>
        <begin position="1"/>
        <end position="12"/>
    </location>
</feature>
<sequence>MQVQDLLPSSRSVGLEEADAVSRKAVDQQSGGLLEDGPNRSDGLPCLFGGQVDDVSTWHDQRVTAAQRTDVEERDRGIVLVHHPRRKPPRNNPAEGAVDLRLTRVTELQTAGATRTIRPEAIGATSITRPEATHATRHLRPGATSTTGALRPGTTRAIPTLRPGTTRAIRITRPEATGTARMPRPEAAGATRITRPEPIAFAHLFSRKRSSPSLEPARGC</sequence>
<evidence type="ECO:0000313" key="2">
    <source>
        <dbReference type="EMBL" id="GAA1513796.1"/>
    </source>
</evidence>
<evidence type="ECO:0000256" key="1">
    <source>
        <dbReference type="SAM" id="MobiDB-lite"/>
    </source>
</evidence>
<organism evidence="2 3">
    <name type="scientific">Kribbella lupini</name>
    <dbReference type="NCBI Taxonomy" id="291602"/>
    <lineage>
        <taxon>Bacteria</taxon>
        <taxon>Bacillati</taxon>
        <taxon>Actinomycetota</taxon>
        <taxon>Actinomycetes</taxon>
        <taxon>Propionibacteriales</taxon>
        <taxon>Kribbellaceae</taxon>
        <taxon>Kribbella</taxon>
    </lineage>
</organism>
<gene>
    <name evidence="2" type="ORF">GCM10009741_09870</name>
</gene>
<comment type="caution">
    <text evidence="2">The sequence shown here is derived from an EMBL/GenBank/DDBJ whole genome shotgun (WGS) entry which is preliminary data.</text>
</comment>
<name>A0ABP4L407_9ACTN</name>
<protein>
    <submittedName>
        <fullName evidence="2">Uncharacterized protein</fullName>
    </submittedName>
</protein>
<evidence type="ECO:0000313" key="3">
    <source>
        <dbReference type="Proteomes" id="UP001500363"/>
    </source>
</evidence>
<dbReference type="Proteomes" id="UP001500363">
    <property type="component" value="Unassembled WGS sequence"/>
</dbReference>
<feature type="region of interest" description="Disordered" evidence="1">
    <location>
        <begin position="128"/>
        <end position="158"/>
    </location>
</feature>
<reference evidence="3" key="1">
    <citation type="journal article" date="2019" name="Int. J. Syst. Evol. Microbiol.">
        <title>The Global Catalogue of Microorganisms (GCM) 10K type strain sequencing project: providing services to taxonomists for standard genome sequencing and annotation.</title>
        <authorList>
            <consortium name="The Broad Institute Genomics Platform"/>
            <consortium name="The Broad Institute Genome Sequencing Center for Infectious Disease"/>
            <person name="Wu L."/>
            <person name="Ma J."/>
        </authorList>
    </citation>
    <scope>NUCLEOTIDE SEQUENCE [LARGE SCALE GENOMIC DNA]</scope>
    <source>
        <strain evidence="3">JCM 14303</strain>
    </source>
</reference>
<feature type="region of interest" description="Disordered" evidence="1">
    <location>
        <begin position="1"/>
        <end position="44"/>
    </location>
</feature>